<dbReference type="HOGENOM" id="CLU_2891975_0_0_1"/>
<gene>
    <name evidence="1" type="ORF">DACRYDRAFT_111974</name>
</gene>
<feature type="non-terminal residue" evidence="1">
    <location>
        <position position="63"/>
    </location>
</feature>
<protein>
    <submittedName>
        <fullName evidence="1">Uncharacterized protein</fullName>
    </submittedName>
</protein>
<dbReference type="GeneID" id="63684382"/>
<dbReference type="AlphaFoldDB" id="M5FPZ7"/>
<name>M5FPZ7_DACPD</name>
<dbReference type="OrthoDB" id="6509636at2759"/>
<evidence type="ECO:0000313" key="1">
    <source>
        <dbReference type="EMBL" id="EJT97438.1"/>
    </source>
</evidence>
<dbReference type="EMBL" id="JH795877">
    <property type="protein sequence ID" value="EJT97438.1"/>
    <property type="molecule type" value="Genomic_DNA"/>
</dbReference>
<proteinExistence type="predicted"/>
<reference evidence="1 2" key="1">
    <citation type="journal article" date="2012" name="Science">
        <title>The Paleozoic origin of enzymatic lignin decomposition reconstructed from 31 fungal genomes.</title>
        <authorList>
            <person name="Floudas D."/>
            <person name="Binder M."/>
            <person name="Riley R."/>
            <person name="Barry K."/>
            <person name="Blanchette R.A."/>
            <person name="Henrissat B."/>
            <person name="Martinez A.T."/>
            <person name="Otillar R."/>
            <person name="Spatafora J.W."/>
            <person name="Yadav J.S."/>
            <person name="Aerts A."/>
            <person name="Benoit I."/>
            <person name="Boyd A."/>
            <person name="Carlson A."/>
            <person name="Copeland A."/>
            <person name="Coutinho P.M."/>
            <person name="de Vries R.P."/>
            <person name="Ferreira P."/>
            <person name="Findley K."/>
            <person name="Foster B."/>
            <person name="Gaskell J."/>
            <person name="Glotzer D."/>
            <person name="Gorecki P."/>
            <person name="Heitman J."/>
            <person name="Hesse C."/>
            <person name="Hori C."/>
            <person name="Igarashi K."/>
            <person name="Jurgens J.A."/>
            <person name="Kallen N."/>
            <person name="Kersten P."/>
            <person name="Kohler A."/>
            <person name="Kuees U."/>
            <person name="Kumar T.K.A."/>
            <person name="Kuo A."/>
            <person name="LaButti K."/>
            <person name="Larrondo L.F."/>
            <person name="Lindquist E."/>
            <person name="Ling A."/>
            <person name="Lombard V."/>
            <person name="Lucas S."/>
            <person name="Lundell T."/>
            <person name="Martin R."/>
            <person name="McLaughlin D.J."/>
            <person name="Morgenstern I."/>
            <person name="Morin E."/>
            <person name="Murat C."/>
            <person name="Nagy L.G."/>
            <person name="Nolan M."/>
            <person name="Ohm R.A."/>
            <person name="Patyshakuliyeva A."/>
            <person name="Rokas A."/>
            <person name="Ruiz-Duenas F.J."/>
            <person name="Sabat G."/>
            <person name="Salamov A."/>
            <person name="Samejima M."/>
            <person name="Schmutz J."/>
            <person name="Slot J.C."/>
            <person name="St John F."/>
            <person name="Stenlid J."/>
            <person name="Sun H."/>
            <person name="Sun S."/>
            <person name="Syed K."/>
            <person name="Tsang A."/>
            <person name="Wiebenga A."/>
            <person name="Young D."/>
            <person name="Pisabarro A."/>
            <person name="Eastwood D.C."/>
            <person name="Martin F."/>
            <person name="Cullen D."/>
            <person name="Grigoriev I.V."/>
            <person name="Hibbett D.S."/>
        </authorList>
    </citation>
    <scope>NUCLEOTIDE SEQUENCE [LARGE SCALE GENOMIC DNA]</scope>
    <source>
        <strain evidence="1 2">DJM-731 SS1</strain>
    </source>
</reference>
<accession>M5FPZ7</accession>
<organism evidence="1 2">
    <name type="scientific">Dacryopinax primogenitus (strain DJM 731)</name>
    <name type="common">Brown rot fungus</name>
    <dbReference type="NCBI Taxonomy" id="1858805"/>
    <lineage>
        <taxon>Eukaryota</taxon>
        <taxon>Fungi</taxon>
        <taxon>Dikarya</taxon>
        <taxon>Basidiomycota</taxon>
        <taxon>Agaricomycotina</taxon>
        <taxon>Dacrymycetes</taxon>
        <taxon>Dacrymycetales</taxon>
        <taxon>Dacrymycetaceae</taxon>
        <taxon>Dacryopinax</taxon>
    </lineage>
</organism>
<evidence type="ECO:0000313" key="2">
    <source>
        <dbReference type="Proteomes" id="UP000030653"/>
    </source>
</evidence>
<dbReference type="OMA" id="PEFWIAG"/>
<dbReference type="Proteomes" id="UP000030653">
    <property type="component" value="Unassembled WGS sequence"/>
</dbReference>
<dbReference type="RefSeq" id="XP_040624336.1">
    <property type="nucleotide sequence ID" value="XM_040769320.1"/>
</dbReference>
<keyword evidence="2" id="KW-1185">Reference proteome</keyword>
<dbReference type="STRING" id="1858805.M5FPZ7"/>
<sequence length="63" mass="7365">MADFQPLMSHPHPYPHDLTIPQFLLDSPSHPLRPTRLAGSRWLVDDDTSRAYGLEEIRERVER</sequence>